<dbReference type="PANTHER" id="PTHR42748:SF7">
    <property type="entry name" value="NMRA LIKE REDOX SENSOR 1-RELATED"/>
    <property type="match status" value="1"/>
</dbReference>
<dbReference type="PANTHER" id="PTHR42748">
    <property type="entry name" value="NITROGEN METABOLITE REPRESSION PROTEIN NMRA FAMILY MEMBER"/>
    <property type="match status" value="1"/>
</dbReference>
<evidence type="ECO:0000313" key="5">
    <source>
        <dbReference type="Proteomes" id="UP001530400"/>
    </source>
</evidence>
<protein>
    <recommendedName>
        <fullName evidence="3">NmrA-like domain-containing protein</fullName>
    </recommendedName>
</protein>
<evidence type="ECO:0000256" key="2">
    <source>
        <dbReference type="ARBA" id="ARBA00022857"/>
    </source>
</evidence>
<name>A0ABD3PCX4_9STRA</name>
<dbReference type="Proteomes" id="UP001530400">
    <property type="component" value="Unassembled WGS sequence"/>
</dbReference>
<accession>A0ABD3PCX4</accession>
<organism evidence="4 5">
    <name type="scientific">Cyclotella atomus</name>
    <dbReference type="NCBI Taxonomy" id="382360"/>
    <lineage>
        <taxon>Eukaryota</taxon>
        <taxon>Sar</taxon>
        <taxon>Stramenopiles</taxon>
        <taxon>Ochrophyta</taxon>
        <taxon>Bacillariophyta</taxon>
        <taxon>Coscinodiscophyceae</taxon>
        <taxon>Thalassiosirophycidae</taxon>
        <taxon>Stephanodiscales</taxon>
        <taxon>Stephanodiscaceae</taxon>
        <taxon>Cyclotella</taxon>
    </lineage>
</organism>
<keyword evidence="2" id="KW-0521">NADP</keyword>
<evidence type="ECO:0000256" key="1">
    <source>
        <dbReference type="ARBA" id="ARBA00006328"/>
    </source>
</evidence>
<evidence type="ECO:0000313" key="4">
    <source>
        <dbReference type="EMBL" id="KAL3785591.1"/>
    </source>
</evidence>
<reference evidence="4 5" key="1">
    <citation type="submission" date="2024-10" db="EMBL/GenBank/DDBJ databases">
        <title>Updated reference genomes for cyclostephanoid diatoms.</title>
        <authorList>
            <person name="Roberts W.R."/>
            <person name="Alverson A.J."/>
        </authorList>
    </citation>
    <scope>NUCLEOTIDE SEQUENCE [LARGE SCALE GENOMIC DNA]</scope>
    <source>
        <strain evidence="4 5">AJA010-31</strain>
    </source>
</reference>
<dbReference type="Pfam" id="PF05368">
    <property type="entry name" value="NmrA"/>
    <property type="match status" value="1"/>
</dbReference>
<comment type="caution">
    <text evidence="4">The sequence shown here is derived from an EMBL/GenBank/DDBJ whole genome shotgun (WGS) entry which is preliminary data.</text>
</comment>
<sequence length="797" mass="88128">MNNKSAIVFGITGEQGQYVARGLLADGSYDNIYGVTHSIDNDRVAALEKMLAVPVLPHLNTTDDTDTAADVDDTADVTRNVQKQCIHLLQADVSNATSLQHIFTTPKSSSSIDIFLVTTTDLPPVDSTDASLHDCEEREYQTIQLFFDTLKEVHIRQCNNGDVITRRVVFSTLENVRSLVKWMELHKIPDGLTNIKPLEDGGIVPHFTGKGRGGEYALELLHGVSNPWMGKDLQESPTAVPSLVPGLSVTCITLPFLHSNFVASAAPLPAVSTRKGEQPTQWSIEACLGDPLHKLDMLSVSDLQYIVPVLFRLCNVYMGRNVRLSAEKITLEEVASQFADLFGKDVIYAPLTLEEMQGMELEGVIPCVESFGQMCVYLSSEYGNRGDVEVTREIMAVVGREPQTFGDWLLTHSDEEAFERVGLTVDAKPINCVAVFNATCMQGKSVIKGLLADKRKEYTVHACICNDNSEESEAQAQALLSLDPDRITTHRASQDDVASCAEAVKGAEGVFVVTDFYNRHFPQLSFGDPERQEQEEKRVRNVIDACAASGTVRHIVFSTLESAEDVDKELQDADGWLLLDEEDVRSGKMFDSKVRMAAYARSNGLSVTYVLMPVYSEEFFHALATKMRDGDVILEESVSSDEEEGGNRVVCMSVDELGPAVANVMDSYEVYAGHEIALMTDILSLKEASGIINEVFFETKSATVTVSDGTPEPSVTVIDTSSWVTSTEGEEDVEYKRLDTFAKDLGSMFSFMNKSQAVKRRETIAKTMKLVPDVRTFRQWLEDNRDNVEFRAMLGIR</sequence>
<dbReference type="Gene3D" id="3.40.50.720">
    <property type="entry name" value="NAD(P)-binding Rossmann-like Domain"/>
    <property type="match status" value="2"/>
</dbReference>
<proteinExistence type="inferred from homology"/>
<evidence type="ECO:0000259" key="3">
    <source>
        <dbReference type="Pfam" id="PF05368"/>
    </source>
</evidence>
<dbReference type="Gene3D" id="3.90.25.10">
    <property type="entry name" value="UDP-galactose 4-epimerase, domain 1"/>
    <property type="match status" value="1"/>
</dbReference>
<dbReference type="InterPro" id="IPR051164">
    <property type="entry name" value="NmrA-like_oxidored"/>
</dbReference>
<dbReference type="InterPro" id="IPR008030">
    <property type="entry name" value="NmrA-like"/>
</dbReference>
<feature type="domain" description="NmrA-like" evidence="3">
    <location>
        <begin position="433"/>
        <end position="694"/>
    </location>
</feature>
<dbReference type="AlphaFoldDB" id="A0ABD3PCX4"/>
<comment type="similarity">
    <text evidence="1">Belongs to the NmrA-type oxidoreductase family.</text>
</comment>
<dbReference type="EMBL" id="JALLPJ020000685">
    <property type="protein sequence ID" value="KAL3785591.1"/>
    <property type="molecule type" value="Genomic_DNA"/>
</dbReference>
<dbReference type="SUPFAM" id="SSF51735">
    <property type="entry name" value="NAD(P)-binding Rossmann-fold domains"/>
    <property type="match status" value="2"/>
</dbReference>
<dbReference type="InterPro" id="IPR036291">
    <property type="entry name" value="NAD(P)-bd_dom_sf"/>
</dbReference>
<keyword evidence="5" id="KW-1185">Reference proteome</keyword>
<gene>
    <name evidence="4" type="ORF">ACHAWO_006172</name>
</gene>